<protein>
    <submittedName>
        <fullName evidence="2">Pentapeptide repeat-containing protein</fullName>
    </submittedName>
</protein>
<gene>
    <name evidence="2" type="ORF">ITI46_33335</name>
</gene>
<feature type="non-terminal residue" evidence="2">
    <location>
        <position position="1"/>
    </location>
</feature>
<evidence type="ECO:0000313" key="2">
    <source>
        <dbReference type="EMBL" id="MBO8196479.1"/>
    </source>
</evidence>
<feature type="compositionally biased region" description="Polar residues" evidence="1">
    <location>
        <begin position="112"/>
        <end position="124"/>
    </location>
</feature>
<evidence type="ECO:0000256" key="1">
    <source>
        <dbReference type="SAM" id="MobiDB-lite"/>
    </source>
</evidence>
<organism evidence="2 3">
    <name type="scientific">Streptomyces oryzae</name>
    <dbReference type="NCBI Taxonomy" id="1434886"/>
    <lineage>
        <taxon>Bacteria</taxon>
        <taxon>Bacillati</taxon>
        <taxon>Actinomycetota</taxon>
        <taxon>Actinomycetes</taxon>
        <taxon>Kitasatosporales</taxon>
        <taxon>Streptomycetaceae</taxon>
        <taxon>Streptomyces</taxon>
    </lineage>
</organism>
<evidence type="ECO:0000313" key="3">
    <source>
        <dbReference type="Proteomes" id="UP001519064"/>
    </source>
</evidence>
<dbReference type="Proteomes" id="UP001519064">
    <property type="component" value="Unassembled WGS sequence"/>
</dbReference>
<dbReference type="EMBL" id="JADKMA010000320">
    <property type="protein sequence ID" value="MBO8196479.1"/>
    <property type="molecule type" value="Genomic_DNA"/>
</dbReference>
<accession>A0ABS3XME2</accession>
<sequence length="124" mass="12905">LIPDLLGDEADRDDALLADSARRTALLRQHAAALDDLTTLTATTVPDTLTRPAHWLPGPRPGQHEAARQARGMPRAKTTAGGGGGVGGRNSDEQRTGRGGRGKRSGGAVRRSNGTGQSGHRPTE</sequence>
<name>A0ABS3XME2_9ACTN</name>
<reference evidence="2 3" key="1">
    <citation type="submission" date="2020-11" db="EMBL/GenBank/DDBJ databases">
        <title>Streptomyces spirodelae sp. nov., isolated from duckweed.</title>
        <authorList>
            <person name="Saimee Y."/>
            <person name="Duangmal K."/>
        </authorList>
    </citation>
    <scope>NUCLEOTIDE SEQUENCE [LARGE SCALE GENOMIC DNA]</scope>
    <source>
        <strain evidence="2 3">S16-07</strain>
    </source>
</reference>
<proteinExistence type="predicted"/>
<keyword evidence="3" id="KW-1185">Reference proteome</keyword>
<comment type="caution">
    <text evidence="2">The sequence shown here is derived from an EMBL/GenBank/DDBJ whole genome shotgun (WGS) entry which is preliminary data.</text>
</comment>
<feature type="region of interest" description="Disordered" evidence="1">
    <location>
        <begin position="45"/>
        <end position="124"/>
    </location>
</feature>